<organism evidence="4 5">
    <name type="scientific">Parafrankia soli</name>
    <dbReference type="NCBI Taxonomy" id="2599596"/>
    <lineage>
        <taxon>Bacteria</taxon>
        <taxon>Bacillati</taxon>
        <taxon>Actinomycetota</taxon>
        <taxon>Actinomycetes</taxon>
        <taxon>Frankiales</taxon>
        <taxon>Frankiaceae</taxon>
        <taxon>Parafrankia</taxon>
    </lineage>
</organism>
<dbReference type="InterPro" id="IPR000086">
    <property type="entry name" value="NUDIX_hydrolase_dom"/>
</dbReference>
<protein>
    <submittedName>
        <fullName evidence="4">NUDIX hydrolase</fullName>
    </submittedName>
</protein>
<evidence type="ECO:0000256" key="1">
    <source>
        <dbReference type="ARBA" id="ARBA00001946"/>
    </source>
</evidence>
<dbReference type="PROSITE" id="PS51462">
    <property type="entry name" value="NUDIX"/>
    <property type="match status" value="1"/>
</dbReference>
<dbReference type="PANTHER" id="PTHR43046">
    <property type="entry name" value="GDP-MANNOSE MANNOSYL HYDROLASE"/>
    <property type="match status" value="1"/>
</dbReference>
<sequence length="148" mass="16049">MAPPAPVEISARVLFVAQDRVLLANRRGQPWFYLPGGNVNPGETVEAALRRETQEQAGLDVADLEFIGCAENVYVEGGVRHQEINVLFAADLPWGSQIGSHEFDVDITSVSIGNLSGLDLRPASLRDVIHGWLADREPSWHGAAPAAR</sequence>
<dbReference type="SUPFAM" id="SSF55811">
    <property type="entry name" value="Nudix"/>
    <property type="match status" value="1"/>
</dbReference>
<dbReference type="RefSeq" id="WP_071066889.1">
    <property type="nucleotide sequence ID" value="NZ_MAXA01000268.1"/>
</dbReference>
<dbReference type="PANTHER" id="PTHR43046:SF14">
    <property type="entry name" value="MUTT_NUDIX FAMILY PROTEIN"/>
    <property type="match status" value="1"/>
</dbReference>
<keyword evidence="5" id="KW-1185">Reference proteome</keyword>
<evidence type="ECO:0000256" key="2">
    <source>
        <dbReference type="ARBA" id="ARBA00022801"/>
    </source>
</evidence>
<proteinExistence type="predicted"/>
<comment type="caution">
    <text evidence="4">The sequence shown here is derived from an EMBL/GenBank/DDBJ whole genome shotgun (WGS) entry which is preliminary data.</text>
</comment>
<dbReference type="AlphaFoldDB" id="A0A1S1PJU2"/>
<dbReference type="EMBL" id="MAXA01000268">
    <property type="protein sequence ID" value="OHV20294.1"/>
    <property type="molecule type" value="Genomic_DNA"/>
</dbReference>
<dbReference type="OrthoDB" id="9804442at2"/>
<gene>
    <name evidence="4" type="ORF">BBK14_08700</name>
</gene>
<dbReference type="Gene3D" id="3.90.79.10">
    <property type="entry name" value="Nucleoside Triphosphate Pyrophosphohydrolase"/>
    <property type="match status" value="1"/>
</dbReference>
<comment type="cofactor">
    <cofactor evidence="1">
        <name>Mg(2+)</name>
        <dbReference type="ChEBI" id="CHEBI:18420"/>
    </cofactor>
</comment>
<accession>A0A1S1PJU2</accession>
<evidence type="ECO:0000313" key="4">
    <source>
        <dbReference type="EMBL" id="OHV20294.1"/>
    </source>
</evidence>
<evidence type="ECO:0000259" key="3">
    <source>
        <dbReference type="PROSITE" id="PS51462"/>
    </source>
</evidence>
<feature type="domain" description="Nudix hydrolase" evidence="3">
    <location>
        <begin position="6"/>
        <end position="148"/>
    </location>
</feature>
<dbReference type="GO" id="GO:0016787">
    <property type="term" value="F:hydrolase activity"/>
    <property type="evidence" value="ECO:0007669"/>
    <property type="project" value="UniProtKB-KW"/>
</dbReference>
<dbReference type="InterPro" id="IPR020476">
    <property type="entry name" value="Nudix_hydrolase"/>
</dbReference>
<evidence type="ECO:0000313" key="5">
    <source>
        <dbReference type="Proteomes" id="UP000179769"/>
    </source>
</evidence>
<name>A0A1S1PJU2_9ACTN</name>
<dbReference type="Pfam" id="PF00293">
    <property type="entry name" value="NUDIX"/>
    <property type="match status" value="1"/>
</dbReference>
<keyword evidence="2 4" id="KW-0378">Hydrolase</keyword>
<dbReference type="Proteomes" id="UP000179769">
    <property type="component" value="Unassembled WGS sequence"/>
</dbReference>
<dbReference type="PRINTS" id="PR00502">
    <property type="entry name" value="NUDIXFAMILY"/>
</dbReference>
<reference evidence="5" key="1">
    <citation type="submission" date="2016-07" db="EMBL/GenBank/DDBJ databases">
        <title>Frankia sp. NRRL B-16219 Genome sequencing.</title>
        <authorList>
            <person name="Ghodhbane-Gtari F."/>
            <person name="Swanson E."/>
            <person name="Gueddou A."/>
            <person name="Louati M."/>
            <person name="Nouioui I."/>
            <person name="Hezbri K."/>
            <person name="Abebe-Akele F."/>
            <person name="Simpson S."/>
            <person name="Morris K."/>
            <person name="Thomas K."/>
            <person name="Gtari M."/>
            <person name="Tisa L.S."/>
        </authorList>
    </citation>
    <scope>NUCLEOTIDE SEQUENCE [LARGE SCALE GENOMIC DNA]</scope>
    <source>
        <strain evidence="5">NRRL B-16219</strain>
    </source>
</reference>
<dbReference type="InterPro" id="IPR015797">
    <property type="entry name" value="NUDIX_hydrolase-like_dom_sf"/>
</dbReference>